<dbReference type="RefSeq" id="XP_024725604.1">
    <property type="nucleotide sequence ID" value="XM_024863219.1"/>
</dbReference>
<dbReference type="EMBL" id="KZ679006">
    <property type="protein sequence ID" value="PSS28079.1"/>
    <property type="molecule type" value="Genomic_DNA"/>
</dbReference>
<proteinExistence type="predicted"/>
<dbReference type="GeneID" id="36571300"/>
<feature type="chain" id="PRO_5015536667" evidence="1">
    <location>
        <begin position="18"/>
        <end position="94"/>
    </location>
</feature>
<dbReference type="AlphaFoldDB" id="A0A2T3BFC6"/>
<accession>A0A2T3BFC6</accession>
<evidence type="ECO:0000256" key="1">
    <source>
        <dbReference type="SAM" id="SignalP"/>
    </source>
</evidence>
<evidence type="ECO:0000313" key="3">
    <source>
        <dbReference type="Proteomes" id="UP000241818"/>
    </source>
</evidence>
<feature type="signal peptide" evidence="1">
    <location>
        <begin position="1"/>
        <end position="17"/>
    </location>
</feature>
<keyword evidence="3" id="KW-1185">Reference proteome</keyword>
<gene>
    <name evidence="2" type="ORF">M430DRAFT_15311</name>
</gene>
<dbReference type="Proteomes" id="UP000241818">
    <property type="component" value="Unassembled WGS sequence"/>
</dbReference>
<sequence length="94" mass="10167">MSLLLLGASLMFTSTGGQPGSRYYTMASVPFQHETATVEDLISLCSYPESANLAEIGGKFLQSNIVQISDEVLSSLALAFIRRKQTTFTRLASS</sequence>
<keyword evidence="1" id="KW-0732">Signal</keyword>
<dbReference type="InParanoid" id="A0A2T3BFC6"/>
<organism evidence="2 3">
    <name type="scientific">Amorphotheca resinae ATCC 22711</name>
    <dbReference type="NCBI Taxonomy" id="857342"/>
    <lineage>
        <taxon>Eukaryota</taxon>
        <taxon>Fungi</taxon>
        <taxon>Dikarya</taxon>
        <taxon>Ascomycota</taxon>
        <taxon>Pezizomycotina</taxon>
        <taxon>Leotiomycetes</taxon>
        <taxon>Helotiales</taxon>
        <taxon>Amorphothecaceae</taxon>
        <taxon>Amorphotheca</taxon>
    </lineage>
</organism>
<name>A0A2T3BFC6_AMORE</name>
<evidence type="ECO:0000313" key="2">
    <source>
        <dbReference type="EMBL" id="PSS28079.1"/>
    </source>
</evidence>
<reference evidence="2 3" key="1">
    <citation type="journal article" date="2018" name="New Phytol.">
        <title>Comparative genomics and transcriptomics depict ericoid mycorrhizal fungi as versatile saprotrophs and plant mutualists.</title>
        <authorList>
            <person name="Martino E."/>
            <person name="Morin E."/>
            <person name="Grelet G.A."/>
            <person name="Kuo A."/>
            <person name="Kohler A."/>
            <person name="Daghino S."/>
            <person name="Barry K.W."/>
            <person name="Cichocki N."/>
            <person name="Clum A."/>
            <person name="Dockter R.B."/>
            <person name="Hainaut M."/>
            <person name="Kuo R.C."/>
            <person name="LaButti K."/>
            <person name="Lindahl B.D."/>
            <person name="Lindquist E.A."/>
            <person name="Lipzen A."/>
            <person name="Khouja H.R."/>
            <person name="Magnuson J."/>
            <person name="Murat C."/>
            <person name="Ohm R.A."/>
            <person name="Singer S.W."/>
            <person name="Spatafora J.W."/>
            <person name="Wang M."/>
            <person name="Veneault-Fourrey C."/>
            <person name="Henrissat B."/>
            <person name="Grigoriev I.V."/>
            <person name="Martin F.M."/>
            <person name="Perotto S."/>
        </authorList>
    </citation>
    <scope>NUCLEOTIDE SEQUENCE [LARGE SCALE GENOMIC DNA]</scope>
    <source>
        <strain evidence="2 3">ATCC 22711</strain>
    </source>
</reference>
<protein>
    <submittedName>
        <fullName evidence="2">Uncharacterized protein</fullName>
    </submittedName>
</protein>